<dbReference type="PANTHER" id="PTHR38705:SF1">
    <property type="entry name" value="PROTEIN RDS1"/>
    <property type="match status" value="1"/>
</dbReference>
<accession>A0AAQ3ME26</accession>
<dbReference type="AlphaFoldDB" id="A0AAQ3ME26"/>
<feature type="compositionally biased region" description="Polar residues" evidence="1">
    <location>
        <begin position="121"/>
        <end position="130"/>
    </location>
</feature>
<organism evidence="2 3">
    <name type="scientific">Acrodontium crateriforme</name>
    <dbReference type="NCBI Taxonomy" id="150365"/>
    <lineage>
        <taxon>Eukaryota</taxon>
        <taxon>Fungi</taxon>
        <taxon>Dikarya</taxon>
        <taxon>Ascomycota</taxon>
        <taxon>Pezizomycotina</taxon>
        <taxon>Dothideomycetes</taxon>
        <taxon>Dothideomycetidae</taxon>
        <taxon>Mycosphaerellales</taxon>
        <taxon>Teratosphaeriaceae</taxon>
        <taxon>Acrodontium</taxon>
    </lineage>
</organism>
<dbReference type="Pfam" id="PF13668">
    <property type="entry name" value="Ferritin_2"/>
    <property type="match status" value="1"/>
</dbReference>
<keyword evidence="3" id="KW-1185">Reference proteome</keyword>
<name>A0AAQ3ME26_9PEZI</name>
<reference evidence="2 3" key="1">
    <citation type="submission" date="2023-11" db="EMBL/GenBank/DDBJ databases">
        <title>An acidophilic fungus is an integral part of prey digestion in a carnivorous sundew plant.</title>
        <authorList>
            <person name="Tsai I.J."/>
        </authorList>
    </citation>
    <scope>NUCLEOTIDE SEQUENCE [LARGE SCALE GENOMIC DNA]</scope>
    <source>
        <strain evidence="2">169a</strain>
    </source>
</reference>
<dbReference type="EMBL" id="CP138592">
    <property type="protein sequence ID" value="WPH04757.1"/>
    <property type="molecule type" value="Genomic_DNA"/>
</dbReference>
<evidence type="ECO:0000313" key="2">
    <source>
        <dbReference type="EMBL" id="WPH04757.1"/>
    </source>
</evidence>
<dbReference type="Proteomes" id="UP001303373">
    <property type="component" value="Chromosome 13"/>
</dbReference>
<dbReference type="PANTHER" id="PTHR38705">
    <property type="entry name" value="PROTEIN RDS1"/>
    <property type="match status" value="1"/>
</dbReference>
<evidence type="ECO:0000313" key="3">
    <source>
        <dbReference type="Proteomes" id="UP001303373"/>
    </source>
</evidence>
<proteinExistence type="predicted"/>
<feature type="region of interest" description="Disordered" evidence="1">
    <location>
        <begin position="111"/>
        <end position="131"/>
    </location>
</feature>
<sequence length="329" mass="35183">MSTSVCRSPGISTPPSFFNTFTKSSLSLLALSSFAVAAPAKNLAYGSSSTSCESWSVAASSGEAINQSGNEPGYANADAPFGRYTPSELTAVPTIFGPDSIIPAIETAVPTGREPDAAPPQRSSIVTGPTTHRPYEGTPTNTGAVANEPAGIAILVLPPNPTAAYYNTNGKLQNQEPIPYQPAGGLGANGSEARYMVESDFNYDSITLGLYKEWIELDLFNNGLAIFLEDEFIAACLTSEDRSLVQSIPQQEQGHATLSSNMLGPTAPSQCKYNYPFSDVREFVEFNQILTGWGESGVWGFINHLDSREVGQLMAQSIAIEARQEMIFR</sequence>
<evidence type="ECO:0000256" key="1">
    <source>
        <dbReference type="SAM" id="MobiDB-lite"/>
    </source>
</evidence>
<gene>
    <name evidence="2" type="ORF">R9X50_00765200</name>
</gene>
<protein>
    <submittedName>
        <fullName evidence="2">Uncharacterized protein</fullName>
    </submittedName>
</protein>
<dbReference type="InterPro" id="IPR039254">
    <property type="entry name" value="Rds1"/>
</dbReference>